<dbReference type="InterPro" id="IPR014729">
    <property type="entry name" value="Rossmann-like_a/b/a_fold"/>
</dbReference>
<accession>A0ABQ1L5L5</accession>
<keyword evidence="1 6" id="KW-0436">Ligase</keyword>
<dbReference type="SUPFAM" id="SSF52402">
    <property type="entry name" value="Adenine nucleotide alpha hydrolases-like"/>
    <property type="match status" value="1"/>
</dbReference>
<evidence type="ECO:0000313" key="8">
    <source>
        <dbReference type="EMBL" id="GGC18147.1"/>
    </source>
</evidence>
<dbReference type="HAMAP" id="MF_01161">
    <property type="entry name" value="tRNA_Ile_lys_synt"/>
    <property type="match status" value="1"/>
</dbReference>
<sequence length="451" mass="49224">MPVTERPLAQRFADAMGQLLGPEFPSDIALAVSGGGDSMAMLYLAHNWTRDYGVRLWVVTVDHGLRAESAAEAAMVAEECASLGWPHATLLWQWDGRGNVQDAARRARLALIDRWRGTVRHVLFAHTQDDQAETFLMRLARGSGVDGLSGMRAVRDVAPHAGIVRVLGGGEITGAAPPRQGGTPGYRVVRPCLDMERDALRHYLTVLKGRWVDDPSNENRDFDRVRIRQLLRLLGEEGLTSSVLSDTARRMARARDGLTARMVGAVRQLCSDAPLGQVRMDRDGFAALDDETRLRLLTAGLSYVAGAEYRPRVASSEALLERVLSGAGGTLHGAEVLVEKAHLRIVRETSAVSDEETPLGTLWDGQWLVSDPEDKMPQGARVRALGEEGWRQIADRSALAVPFRAAIALPSVWLGTDLMACPSLGIGPQIEACRFVLGRRDTGFEAFCLSH</sequence>
<comment type="caution">
    <text evidence="8">The sequence shown here is derived from an EMBL/GenBank/DDBJ whole genome shotgun (WGS) entry which is preliminary data.</text>
</comment>
<dbReference type="InterPro" id="IPR012795">
    <property type="entry name" value="tRNA_Ile_lys_synt_N"/>
</dbReference>
<dbReference type="InterPro" id="IPR011063">
    <property type="entry name" value="TilS/TtcA_N"/>
</dbReference>
<evidence type="ECO:0000256" key="4">
    <source>
        <dbReference type="ARBA" id="ARBA00022840"/>
    </source>
</evidence>
<dbReference type="PANTHER" id="PTHR43033:SF1">
    <property type="entry name" value="TRNA(ILE)-LYSIDINE SYNTHASE-RELATED"/>
    <property type="match status" value="1"/>
</dbReference>
<dbReference type="EC" id="6.3.4.19" evidence="6"/>
<gene>
    <name evidence="6 8" type="primary">tilS</name>
    <name evidence="8" type="ORF">GCM10011363_38440</name>
</gene>
<dbReference type="Gene3D" id="3.40.50.620">
    <property type="entry name" value="HUPs"/>
    <property type="match status" value="1"/>
</dbReference>
<feature type="domain" description="tRNA(Ile)-lysidine/2-thiocytidine synthase N-terminal" evidence="7">
    <location>
        <begin position="28"/>
        <end position="229"/>
    </location>
</feature>
<dbReference type="CDD" id="cd01992">
    <property type="entry name" value="TilS_N"/>
    <property type="match status" value="1"/>
</dbReference>
<comment type="function">
    <text evidence="6">Ligates lysine onto the cytidine present at position 34 of the AUA codon-specific tRNA(Ile) that contains the anticodon CAU, in an ATP-dependent manner. Cytidine is converted to lysidine, thus changing the amino acid specificity of the tRNA from methionine to isoleucine.</text>
</comment>
<evidence type="ECO:0000256" key="6">
    <source>
        <dbReference type="HAMAP-Rule" id="MF_01161"/>
    </source>
</evidence>
<keyword evidence="2 6" id="KW-0819">tRNA processing</keyword>
<evidence type="ECO:0000256" key="1">
    <source>
        <dbReference type="ARBA" id="ARBA00022598"/>
    </source>
</evidence>
<keyword evidence="6" id="KW-0963">Cytoplasm</keyword>
<comment type="similarity">
    <text evidence="6">Belongs to the tRNA(Ile)-lysidine synthase family.</text>
</comment>
<dbReference type="Pfam" id="PF01171">
    <property type="entry name" value="ATP_bind_3"/>
    <property type="match status" value="1"/>
</dbReference>
<feature type="binding site" evidence="6">
    <location>
        <begin position="33"/>
        <end position="38"/>
    </location>
    <ligand>
        <name>ATP</name>
        <dbReference type="ChEBI" id="CHEBI:30616"/>
    </ligand>
</feature>
<proteinExistence type="inferred from homology"/>
<evidence type="ECO:0000256" key="2">
    <source>
        <dbReference type="ARBA" id="ARBA00022694"/>
    </source>
</evidence>
<protein>
    <recommendedName>
        <fullName evidence="6">tRNA(Ile)-lysidine synthase</fullName>
        <ecNumber evidence="6">6.3.4.19</ecNumber>
    </recommendedName>
    <alternativeName>
        <fullName evidence="6">tRNA(Ile)-2-lysyl-cytidine synthase</fullName>
    </alternativeName>
    <alternativeName>
        <fullName evidence="6">tRNA(Ile)-lysidine synthetase</fullName>
    </alternativeName>
</protein>
<dbReference type="Proteomes" id="UP000645462">
    <property type="component" value="Unassembled WGS sequence"/>
</dbReference>
<evidence type="ECO:0000313" key="9">
    <source>
        <dbReference type="Proteomes" id="UP000645462"/>
    </source>
</evidence>
<dbReference type="InterPro" id="IPR012094">
    <property type="entry name" value="tRNA_Ile_lys_synt"/>
</dbReference>
<evidence type="ECO:0000256" key="5">
    <source>
        <dbReference type="ARBA" id="ARBA00048539"/>
    </source>
</evidence>
<dbReference type="NCBIfam" id="TIGR02432">
    <property type="entry name" value="lysidine_TilS_N"/>
    <property type="match status" value="1"/>
</dbReference>
<keyword evidence="9" id="KW-1185">Reference proteome</keyword>
<keyword evidence="3 6" id="KW-0547">Nucleotide-binding</keyword>
<dbReference type="PANTHER" id="PTHR43033">
    <property type="entry name" value="TRNA(ILE)-LYSIDINE SYNTHASE-RELATED"/>
    <property type="match status" value="1"/>
</dbReference>
<dbReference type="EMBL" id="BMFC01000014">
    <property type="protein sequence ID" value="GGC18147.1"/>
    <property type="molecule type" value="Genomic_DNA"/>
</dbReference>
<reference evidence="9" key="1">
    <citation type="journal article" date="2019" name="Int. J. Syst. Evol. Microbiol.">
        <title>The Global Catalogue of Microorganisms (GCM) 10K type strain sequencing project: providing services to taxonomists for standard genome sequencing and annotation.</title>
        <authorList>
            <consortium name="The Broad Institute Genomics Platform"/>
            <consortium name="The Broad Institute Genome Sequencing Center for Infectious Disease"/>
            <person name="Wu L."/>
            <person name="Ma J."/>
        </authorList>
    </citation>
    <scope>NUCLEOTIDE SEQUENCE [LARGE SCALE GENOMIC DNA]</scope>
    <source>
        <strain evidence="9">CGMCC 1.12478</strain>
    </source>
</reference>
<evidence type="ECO:0000256" key="3">
    <source>
        <dbReference type="ARBA" id="ARBA00022741"/>
    </source>
</evidence>
<evidence type="ECO:0000259" key="7">
    <source>
        <dbReference type="Pfam" id="PF01171"/>
    </source>
</evidence>
<organism evidence="8 9">
    <name type="scientific">Marivita lacus</name>
    <dbReference type="NCBI Taxonomy" id="1323742"/>
    <lineage>
        <taxon>Bacteria</taxon>
        <taxon>Pseudomonadati</taxon>
        <taxon>Pseudomonadota</taxon>
        <taxon>Alphaproteobacteria</taxon>
        <taxon>Rhodobacterales</taxon>
        <taxon>Roseobacteraceae</taxon>
        <taxon>Marivita</taxon>
    </lineage>
</organism>
<comment type="subcellular location">
    <subcellularLocation>
        <location evidence="6">Cytoplasm</location>
    </subcellularLocation>
</comment>
<keyword evidence="4 6" id="KW-0067">ATP-binding</keyword>
<comment type="domain">
    <text evidence="6">The N-terminal region contains the highly conserved SGGXDS motif, predicted to be a P-loop motif involved in ATP binding.</text>
</comment>
<comment type="catalytic activity">
    <reaction evidence="5 6">
        <text>cytidine(34) in tRNA(Ile2) + L-lysine + ATP = lysidine(34) in tRNA(Ile2) + AMP + diphosphate + H(+)</text>
        <dbReference type="Rhea" id="RHEA:43744"/>
        <dbReference type="Rhea" id="RHEA-COMP:10625"/>
        <dbReference type="Rhea" id="RHEA-COMP:10670"/>
        <dbReference type="ChEBI" id="CHEBI:15378"/>
        <dbReference type="ChEBI" id="CHEBI:30616"/>
        <dbReference type="ChEBI" id="CHEBI:32551"/>
        <dbReference type="ChEBI" id="CHEBI:33019"/>
        <dbReference type="ChEBI" id="CHEBI:82748"/>
        <dbReference type="ChEBI" id="CHEBI:83665"/>
        <dbReference type="ChEBI" id="CHEBI:456215"/>
        <dbReference type="EC" id="6.3.4.19"/>
    </reaction>
</comment>
<name>A0ABQ1L5L5_9RHOB</name>